<dbReference type="GO" id="GO:0009378">
    <property type="term" value="F:four-way junction helicase activity"/>
    <property type="evidence" value="ECO:0007669"/>
    <property type="project" value="TreeGrafter"/>
</dbReference>
<evidence type="ECO:0000256" key="8">
    <source>
        <dbReference type="ARBA" id="ARBA00023235"/>
    </source>
</evidence>
<keyword evidence="16" id="KW-1185">Reference proteome</keyword>
<protein>
    <recommendedName>
        <fullName evidence="11">ATP-dependent DNA helicase</fullName>
        <ecNumber evidence="11">5.6.2.4</ecNumber>
    </recommendedName>
</protein>
<dbReference type="Gene3D" id="1.10.10.10">
    <property type="entry name" value="Winged helix-like DNA-binding domain superfamily/Winged helix DNA-binding domain"/>
    <property type="match status" value="1"/>
</dbReference>
<dbReference type="PANTHER" id="PTHR13710:SF105">
    <property type="entry name" value="ATP-DEPENDENT DNA HELICASE Q1"/>
    <property type="match status" value="1"/>
</dbReference>
<dbReference type="GO" id="GO:0016887">
    <property type="term" value="F:ATP hydrolysis activity"/>
    <property type="evidence" value="ECO:0007669"/>
    <property type="project" value="RHEA"/>
</dbReference>
<dbReference type="InterPro" id="IPR002464">
    <property type="entry name" value="DNA/RNA_helicase_DEAH_CS"/>
</dbReference>
<dbReference type="InterPro" id="IPR014001">
    <property type="entry name" value="Helicase_ATP-bd"/>
</dbReference>
<feature type="domain" description="Helicase C-terminal" evidence="14">
    <location>
        <begin position="383"/>
        <end position="537"/>
    </location>
</feature>
<gene>
    <name evidence="15" type="primary">Mo06355</name>
    <name evidence="15" type="ORF">E5Q_06355</name>
</gene>
<dbReference type="GO" id="GO:0043138">
    <property type="term" value="F:3'-5' DNA helicase activity"/>
    <property type="evidence" value="ECO:0007669"/>
    <property type="project" value="UniProtKB-EC"/>
</dbReference>
<dbReference type="GO" id="GO:0005524">
    <property type="term" value="F:ATP binding"/>
    <property type="evidence" value="ECO:0007669"/>
    <property type="project" value="UniProtKB-KW"/>
</dbReference>
<dbReference type="GO" id="GO:0046872">
    <property type="term" value="F:metal ion binding"/>
    <property type="evidence" value="ECO:0007669"/>
    <property type="project" value="UniProtKB-KW"/>
</dbReference>
<feature type="compositionally biased region" description="Basic residues" evidence="12">
    <location>
        <begin position="723"/>
        <end position="736"/>
    </location>
</feature>
<evidence type="ECO:0000313" key="16">
    <source>
        <dbReference type="Proteomes" id="UP000009131"/>
    </source>
</evidence>
<evidence type="ECO:0000256" key="12">
    <source>
        <dbReference type="SAM" id="MobiDB-lite"/>
    </source>
</evidence>
<dbReference type="EC" id="5.6.2.4" evidence="11"/>
<dbReference type="PROSITE" id="PS00690">
    <property type="entry name" value="DEAH_ATP_HELICASE"/>
    <property type="match status" value="1"/>
</dbReference>
<evidence type="ECO:0000256" key="4">
    <source>
        <dbReference type="ARBA" id="ARBA00022801"/>
    </source>
</evidence>
<keyword evidence="6 11" id="KW-0067">ATP-binding</keyword>
<dbReference type="InParanoid" id="G7E934"/>
<dbReference type="PROSITE" id="PS51192">
    <property type="entry name" value="HELICASE_ATP_BIND_1"/>
    <property type="match status" value="1"/>
</dbReference>
<evidence type="ECO:0000259" key="14">
    <source>
        <dbReference type="PROSITE" id="PS51194"/>
    </source>
</evidence>
<reference evidence="15 16" key="2">
    <citation type="journal article" date="2012" name="Open Biol.">
        <title>Characteristics of nucleosomes and linker DNA regions on the genome of the basidiomycete Mixia osmundae revealed by mono- and dinucleosome mapping.</title>
        <authorList>
            <person name="Nishida H."/>
            <person name="Kondo S."/>
            <person name="Matsumoto T."/>
            <person name="Suzuki Y."/>
            <person name="Yoshikawa H."/>
            <person name="Taylor T.D."/>
            <person name="Sugiyama J."/>
        </authorList>
    </citation>
    <scope>NUCLEOTIDE SEQUENCE [LARGE SCALE GENOMIC DNA]</scope>
    <source>
        <strain evidence="16">CBS 9802 / IAM 14324 / JCM 22182 / KY 12970</strain>
    </source>
</reference>
<dbReference type="GO" id="GO:0003677">
    <property type="term" value="F:DNA binding"/>
    <property type="evidence" value="ECO:0007669"/>
    <property type="project" value="UniProtKB-KW"/>
</dbReference>
<dbReference type="SUPFAM" id="SSF52540">
    <property type="entry name" value="P-loop containing nucleoside triphosphate hydrolases"/>
    <property type="match status" value="1"/>
</dbReference>
<dbReference type="Pfam" id="PF16124">
    <property type="entry name" value="RecQ_Zn_bind"/>
    <property type="match status" value="1"/>
</dbReference>
<dbReference type="InterPro" id="IPR001650">
    <property type="entry name" value="Helicase_C-like"/>
</dbReference>
<feature type="region of interest" description="Disordered" evidence="12">
    <location>
        <begin position="27"/>
        <end position="78"/>
    </location>
</feature>
<evidence type="ECO:0000313" key="15">
    <source>
        <dbReference type="EMBL" id="GAA99652.1"/>
    </source>
</evidence>
<sequence length="768" mass="84645">MSYDPDGDASDDGWDVIVQANRTAQLVRTARPSTSTGARSAPVVIDEDEDELAAEEDRRIVRNPPEEPAPAPAEPDEGLTEDLHQLDAEIDSIDQQIVELQALKTQLLVRHRALKIEIQAFVRPVAPAAKPVQRSTSATDYKSHSFAWSADLRKHLKSVWHIDTFRPLQEAVCNAVMDGRTLMAIMATGSGKSLCYQLPALLQEGTTVIISPLLSLIHDQLYSLREVGVEAEALIGTTTKEQTNGIMARLQRGDDIKLLYVTPEKVVKSRRLVNVLTKLETAGNLARIVIDEAHCASQQGHDFRPDYRQLVMLRKLFPEVPFTLVTATCSPTVLKDLLSILELPPVTEPSAANAYGTVLFRAPLYRANLHYTVKAKPASPPALVEEMVDFIQEYHRGQSGIVYCLSQKDTETTAQAIEEASKGGIVARAFHAGLEDAEKERCHRKWRNKSIQVICATIAFGLGVDSPDCRFVFHHSLSKNLDAYLQESGRSGRDGRDASCVLWYRSQDIPRMASLVATDRDGSRKLGTMISYASDLKTCRKLIFARYFADTHGSAMGFAANSRTGIAEAEACGHCDNCLRSPGDVSTVDIREHAWKILRVLAEAVRNDGRLTTGQLCDLVRGLGSGLYNTESRGGKAGTGRGKIDLASIAEGKVLLSKDDTESVIIKLWLDGMIGDIWKTTAYSYIQYLKPNASALRLTRFDSWAECEKACSPITLHMSTRTRASRASKGRAKTKRKSAELEDEGEDVDDGSDEVVQIVQSRKRLRGV</sequence>
<feature type="region of interest" description="Disordered" evidence="12">
    <location>
        <begin position="722"/>
        <end position="753"/>
    </location>
</feature>
<keyword evidence="5 11" id="KW-0347">Helicase</keyword>
<name>G7E934_MIXOS</name>
<dbReference type="GO" id="GO:0005694">
    <property type="term" value="C:chromosome"/>
    <property type="evidence" value="ECO:0007669"/>
    <property type="project" value="TreeGrafter"/>
</dbReference>
<dbReference type="Gene3D" id="3.40.50.300">
    <property type="entry name" value="P-loop containing nucleotide triphosphate hydrolases"/>
    <property type="match status" value="2"/>
</dbReference>
<dbReference type="SMART" id="SM00490">
    <property type="entry name" value="HELICc"/>
    <property type="match status" value="1"/>
</dbReference>
<dbReference type="Proteomes" id="UP000009131">
    <property type="component" value="Unassembled WGS sequence"/>
</dbReference>
<evidence type="ECO:0000259" key="13">
    <source>
        <dbReference type="PROSITE" id="PS51192"/>
    </source>
</evidence>
<dbReference type="OrthoDB" id="10261556at2759"/>
<dbReference type="InterPro" id="IPR004589">
    <property type="entry name" value="DNA_helicase_ATP-dep_RecQ"/>
</dbReference>
<keyword evidence="2" id="KW-0479">Metal-binding</keyword>
<dbReference type="EMBL" id="BABT02000220">
    <property type="protein sequence ID" value="GAA99652.1"/>
    <property type="molecule type" value="Genomic_DNA"/>
</dbReference>
<dbReference type="NCBIfam" id="TIGR00614">
    <property type="entry name" value="recQ_fam"/>
    <property type="match status" value="1"/>
</dbReference>
<comment type="subcellular location">
    <subcellularLocation>
        <location evidence="11">Nucleus</location>
    </subcellularLocation>
</comment>
<dbReference type="GO" id="GO:0000724">
    <property type="term" value="P:double-strand break repair via homologous recombination"/>
    <property type="evidence" value="ECO:0007669"/>
    <property type="project" value="TreeGrafter"/>
</dbReference>
<feature type="compositionally biased region" description="Acidic residues" evidence="12">
    <location>
        <begin position="45"/>
        <end position="54"/>
    </location>
</feature>
<evidence type="ECO:0000256" key="1">
    <source>
        <dbReference type="ARBA" id="ARBA00005446"/>
    </source>
</evidence>
<dbReference type="InterPro" id="IPR036388">
    <property type="entry name" value="WH-like_DNA-bd_sf"/>
</dbReference>
<feature type="compositionally biased region" description="Polar residues" evidence="12">
    <location>
        <begin position="27"/>
        <end position="38"/>
    </location>
</feature>
<comment type="catalytic activity">
    <reaction evidence="11">
        <text>ATP + H2O = ADP + phosphate + H(+)</text>
        <dbReference type="Rhea" id="RHEA:13065"/>
        <dbReference type="ChEBI" id="CHEBI:15377"/>
        <dbReference type="ChEBI" id="CHEBI:15378"/>
        <dbReference type="ChEBI" id="CHEBI:30616"/>
        <dbReference type="ChEBI" id="CHEBI:43474"/>
        <dbReference type="ChEBI" id="CHEBI:456216"/>
    </reaction>
</comment>
<dbReference type="FunFam" id="3.40.50.300:FF:001389">
    <property type="entry name" value="ATP-dependent DNA helicase RecQ"/>
    <property type="match status" value="1"/>
</dbReference>
<evidence type="ECO:0000256" key="11">
    <source>
        <dbReference type="RuleBase" id="RU364117"/>
    </source>
</evidence>
<reference evidence="15 16" key="1">
    <citation type="journal article" date="2011" name="J. Gen. Appl. Microbiol.">
        <title>Draft genome sequencing of the enigmatic basidiomycete Mixia osmundae.</title>
        <authorList>
            <person name="Nishida H."/>
            <person name="Nagatsuka Y."/>
            <person name="Sugiyama J."/>
        </authorList>
    </citation>
    <scope>NUCLEOTIDE SEQUENCE [LARGE SCALE GENOMIC DNA]</scope>
    <source>
        <strain evidence="16">CBS 9802 / IAM 14324 / JCM 22182 / KY 12970</strain>
    </source>
</reference>
<organism evidence="15 16">
    <name type="scientific">Mixia osmundae (strain CBS 9802 / IAM 14324 / JCM 22182 / KY 12970)</name>
    <dbReference type="NCBI Taxonomy" id="764103"/>
    <lineage>
        <taxon>Eukaryota</taxon>
        <taxon>Fungi</taxon>
        <taxon>Dikarya</taxon>
        <taxon>Basidiomycota</taxon>
        <taxon>Pucciniomycotina</taxon>
        <taxon>Mixiomycetes</taxon>
        <taxon>Mixiales</taxon>
        <taxon>Mixiaceae</taxon>
        <taxon>Mixia</taxon>
    </lineage>
</organism>
<evidence type="ECO:0000256" key="5">
    <source>
        <dbReference type="ARBA" id="ARBA00022806"/>
    </source>
</evidence>
<keyword evidence="7" id="KW-0238">DNA-binding</keyword>
<dbReference type="Pfam" id="PF00270">
    <property type="entry name" value="DEAD"/>
    <property type="match status" value="1"/>
</dbReference>
<dbReference type="Pfam" id="PF00271">
    <property type="entry name" value="Helicase_C"/>
    <property type="match status" value="1"/>
</dbReference>
<dbReference type="InterPro" id="IPR027417">
    <property type="entry name" value="P-loop_NTPase"/>
</dbReference>
<dbReference type="AlphaFoldDB" id="G7E934"/>
<evidence type="ECO:0000256" key="7">
    <source>
        <dbReference type="ARBA" id="ARBA00023125"/>
    </source>
</evidence>
<accession>G7E934</accession>
<evidence type="ECO:0000256" key="3">
    <source>
        <dbReference type="ARBA" id="ARBA00022741"/>
    </source>
</evidence>
<dbReference type="STRING" id="764103.G7E934"/>
<keyword evidence="9 11" id="KW-0539">Nucleus</keyword>
<evidence type="ECO:0000256" key="2">
    <source>
        <dbReference type="ARBA" id="ARBA00022723"/>
    </source>
</evidence>
<comment type="caution">
    <text evidence="15">The sequence shown here is derived from an EMBL/GenBank/DDBJ whole genome shotgun (WGS) entry which is preliminary data.</text>
</comment>
<dbReference type="HOGENOM" id="CLU_001103_12_5_1"/>
<dbReference type="SMART" id="SM00487">
    <property type="entry name" value="DEXDc"/>
    <property type="match status" value="1"/>
</dbReference>
<dbReference type="GO" id="GO:0005737">
    <property type="term" value="C:cytoplasm"/>
    <property type="evidence" value="ECO:0007669"/>
    <property type="project" value="TreeGrafter"/>
</dbReference>
<comment type="similarity">
    <text evidence="1 11">Belongs to the helicase family. RecQ subfamily.</text>
</comment>
<keyword evidence="4 11" id="KW-0378">Hydrolase</keyword>
<evidence type="ECO:0000256" key="9">
    <source>
        <dbReference type="ARBA" id="ARBA00023242"/>
    </source>
</evidence>
<proteinExistence type="inferred from homology"/>
<dbReference type="InterPro" id="IPR032284">
    <property type="entry name" value="RecQ_Zn-bd"/>
</dbReference>
<evidence type="ECO:0000256" key="10">
    <source>
        <dbReference type="ARBA" id="ARBA00034617"/>
    </source>
</evidence>
<feature type="domain" description="Helicase ATP-binding" evidence="13">
    <location>
        <begin position="173"/>
        <end position="347"/>
    </location>
</feature>
<keyword evidence="8" id="KW-0413">Isomerase</keyword>
<dbReference type="PROSITE" id="PS51194">
    <property type="entry name" value="HELICASE_CTER"/>
    <property type="match status" value="1"/>
</dbReference>
<feature type="compositionally biased region" description="Acidic residues" evidence="12">
    <location>
        <begin position="741"/>
        <end position="753"/>
    </location>
</feature>
<keyword evidence="3 11" id="KW-0547">Nucleotide-binding</keyword>
<dbReference type="eggNOG" id="KOG0353">
    <property type="taxonomic scope" value="Eukaryota"/>
</dbReference>
<dbReference type="GO" id="GO:0005634">
    <property type="term" value="C:nucleus"/>
    <property type="evidence" value="ECO:0007669"/>
    <property type="project" value="UniProtKB-SubCell"/>
</dbReference>
<comment type="catalytic activity">
    <reaction evidence="10 11">
        <text>Couples ATP hydrolysis with the unwinding of duplex DNA by translocating in the 3'-5' direction.</text>
        <dbReference type="EC" id="5.6.2.4"/>
    </reaction>
</comment>
<evidence type="ECO:0000256" key="6">
    <source>
        <dbReference type="ARBA" id="ARBA00022840"/>
    </source>
</evidence>
<dbReference type="InterPro" id="IPR011545">
    <property type="entry name" value="DEAD/DEAH_box_helicase_dom"/>
</dbReference>
<dbReference type="PANTHER" id="PTHR13710">
    <property type="entry name" value="DNA HELICASE RECQ FAMILY MEMBER"/>
    <property type="match status" value="1"/>
</dbReference>